<accession>A0AAV9I1T0</accession>
<dbReference type="PROSITE" id="PS00061">
    <property type="entry name" value="ADH_SHORT"/>
    <property type="match status" value="1"/>
</dbReference>
<dbReference type="Proteomes" id="UP001321749">
    <property type="component" value="Unassembled WGS sequence"/>
</dbReference>
<comment type="caution">
    <text evidence="4">The sequence shown here is derived from an EMBL/GenBank/DDBJ whole genome shotgun (WGS) entry which is preliminary data.</text>
</comment>
<name>A0AAV9I1T0_9PEZI</name>
<dbReference type="PANTHER" id="PTHR43008">
    <property type="entry name" value="BENZIL REDUCTASE"/>
    <property type="match status" value="1"/>
</dbReference>
<dbReference type="PANTHER" id="PTHR43008:SF8">
    <property type="entry name" value="BENZIL REDUCTASE ((S)-BENZOIN FORMING) IRC24"/>
    <property type="match status" value="1"/>
</dbReference>
<comment type="similarity">
    <text evidence="1">Belongs to the short-chain dehydrogenases/reductases (SDR) family.</text>
</comment>
<gene>
    <name evidence="4" type="ORF">QBC42DRAFT_247285</name>
</gene>
<dbReference type="GO" id="GO:0016616">
    <property type="term" value="F:oxidoreductase activity, acting on the CH-OH group of donors, NAD or NADP as acceptor"/>
    <property type="evidence" value="ECO:0007669"/>
    <property type="project" value="UniProtKB-ARBA"/>
</dbReference>
<evidence type="ECO:0000256" key="1">
    <source>
        <dbReference type="ARBA" id="ARBA00006484"/>
    </source>
</evidence>
<keyword evidence="3" id="KW-0560">Oxidoreductase</keyword>
<dbReference type="Gene3D" id="3.40.50.720">
    <property type="entry name" value="NAD(P)-binding Rossmann-like Domain"/>
    <property type="match status" value="1"/>
</dbReference>
<organism evidence="4 5">
    <name type="scientific">Cladorrhinum samala</name>
    <dbReference type="NCBI Taxonomy" id="585594"/>
    <lineage>
        <taxon>Eukaryota</taxon>
        <taxon>Fungi</taxon>
        <taxon>Dikarya</taxon>
        <taxon>Ascomycota</taxon>
        <taxon>Pezizomycotina</taxon>
        <taxon>Sordariomycetes</taxon>
        <taxon>Sordariomycetidae</taxon>
        <taxon>Sordariales</taxon>
        <taxon>Podosporaceae</taxon>
        <taxon>Cladorrhinum</taxon>
    </lineage>
</organism>
<dbReference type="InterPro" id="IPR036291">
    <property type="entry name" value="NAD(P)-bd_dom_sf"/>
</dbReference>
<dbReference type="InterPro" id="IPR002347">
    <property type="entry name" value="SDR_fam"/>
</dbReference>
<reference evidence="4" key="1">
    <citation type="journal article" date="2023" name="Mol. Phylogenet. Evol.">
        <title>Genome-scale phylogeny and comparative genomics of the fungal order Sordariales.</title>
        <authorList>
            <person name="Hensen N."/>
            <person name="Bonometti L."/>
            <person name="Westerberg I."/>
            <person name="Brannstrom I.O."/>
            <person name="Guillou S."/>
            <person name="Cros-Aarteil S."/>
            <person name="Calhoun S."/>
            <person name="Haridas S."/>
            <person name="Kuo A."/>
            <person name="Mondo S."/>
            <person name="Pangilinan J."/>
            <person name="Riley R."/>
            <person name="LaButti K."/>
            <person name="Andreopoulos B."/>
            <person name="Lipzen A."/>
            <person name="Chen C."/>
            <person name="Yan M."/>
            <person name="Daum C."/>
            <person name="Ng V."/>
            <person name="Clum A."/>
            <person name="Steindorff A."/>
            <person name="Ohm R.A."/>
            <person name="Martin F."/>
            <person name="Silar P."/>
            <person name="Natvig D.O."/>
            <person name="Lalanne C."/>
            <person name="Gautier V."/>
            <person name="Ament-Velasquez S.L."/>
            <person name="Kruys A."/>
            <person name="Hutchinson M.I."/>
            <person name="Powell A.J."/>
            <person name="Barry K."/>
            <person name="Miller A.N."/>
            <person name="Grigoriev I.V."/>
            <person name="Debuchy R."/>
            <person name="Gladieux P."/>
            <person name="Hiltunen Thoren M."/>
            <person name="Johannesson H."/>
        </authorList>
    </citation>
    <scope>NUCLEOTIDE SEQUENCE</scope>
    <source>
        <strain evidence="4">PSN324</strain>
    </source>
</reference>
<keyword evidence="2" id="KW-0521">NADP</keyword>
<reference evidence="4" key="2">
    <citation type="submission" date="2023-06" db="EMBL/GenBank/DDBJ databases">
        <authorList>
            <consortium name="Lawrence Berkeley National Laboratory"/>
            <person name="Mondo S.J."/>
            <person name="Hensen N."/>
            <person name="Bonometti L."/>
            <person name="Westerberg I."/>
            <person name="Brannstrom I.O."/>
            <person name="Guillou S."/>
            <person name="Cros-Aarteil S."/>
            <person name="Calhoun S."/>
            <person name="Haridas S."/>
            <person name="Kuo A."/>
            <person name="Pangilinan J."/>
            <person name="Riley R."/>
            <person name="Labutti K."/>
            <person name="Andreopoulos B."/>
            <person name="Lipzen A."/>
            <person name="Chen C."/>
            <person name="Yanf M."/>
            <person name="Daum C."/>
            <person name="Ng V."/>
            <person name="Clum A."/>
            <person name="Steindorff A."/>
            <person name="Ohm R."/>
            <person name="Martin F."/>
            <person name="Silar P."/>
            <person name="Natvig D."/>
            <person name="Lalanne C."/>
            <person name="Gautier V."/>
            <person name="Ament-Velasquez S.L."/>
            <person name="Kruys A."/>
            <person name="Hutchinson M.I."/>
            <person name="Powell A.J."/>
            <person name="Barry K."/>
            <person name="Miller A.N."/>
            <person name="Grigoriev I.V."/>
            <person name="Debuchy R."/>
            <person name="Gladieux P."/>
            <person name="Thoren M.H."/>
            <person name="Johannesson H."/>
        </authorList>
    </citation>
    <scope>NUCLEOTIDE SEQUENCE</scope>
    <source>
        <strain evidence="4">PSN324</strain>
    </source>
</reference>
<dbReference type="Pfam" id="PF00106">
    <property type="entry name" value="adh_short"/>
    <property type="match status" value="1"/>
</dbReference>
<dbReference type="SUPFAM" id="SSF51735">
    <property type="entry name" value="NAD(P)-binding Rossmann-fold domains"/>
    <property type="match status" value="1"/>
</dbReference>
<protein>
    <recommendedName>
        <fullName evidence="6">NAD(P)-binding protein</fullName>
    </recommendedName>
</protein>
<dbReference type="AlphaFoldDB" id="A0AAV9I1T0"/>
<sequence>MNNNSSPPSSPIYLPYSRSILAPDRPVVLVLGASRGIGIAMTYDLIRLGAHVMIVSRDLYTMQALRETYPRQVDFVCINLTLPGAAQTVINATVQRWNQIDAMIVNHGVLPPLKRVENSSLEEDWMHVFNTNFFSAVMLCKYAIPHLRSTRGRIIFVSAPSQTHSAWGPYSASKTALEQLSRTIAAEEPKIKCVSISPDPVDTGMQEEIRRHSGEQMDPEARDEFERLYQQDKLLRPEKVAALLVRAAIWATTEMSGKHYRMTLVIALRIVYEGRKMAGHLLRWKWGEGLARISAASSNEELIAAFVVTRSRSPASNIDRRVDDIARRPPHTRDVWPLSSA</sequence>
<dbReference type="GO" id="GO:0050664">
    <property type="term" value="F:oxidoreductase activity, acting on NAD(P)H, oxygen as acceptor"/>
    <property type="evidence" value="ECO:0007669"/>
    <property type="project" value="TreeGrafter"/>
</dbReference>
<evidence type="ECO:0000256" key="3">
    <source>
        <dbReference type="ARBA" id="ARBA00023002"/>
    </source>
</evidence>
<evidence type="ECO:0000313" key="5">
    <source>
        <dbReference type="Proteomes" id="UP001321749"/>
    </source>
</evidence>
<evidence type="ECO:0008006" key="6">
    <source>
        <dbReference type="Google" id="ProtNLM"/>
    </source>
</evidence>
<keyword evidence="5" id="KW-1185">Reference proteome</keyword>
<proteinExistence type="inferred from homology"/>
<dbReference type="EMBL" id="MU864929">
    <property type="protein sequence ID" value="KAK4466946.1"/>
    <property type="molecule type" value="Genomic_DNA"/>
</dbReference>
<dbReference type="InterPro" id="IPR020904">
    <property type="entry name" value="Sc_DH/Rdtase_CS"/>
</dbReference>
<dbReference type="PRINTS" id="PR00081">
    <property type="entry name" value="GDHRDH"/>
</dbReference>
<evidence type="ECO:0000313" key="4">
    <source>
        <dbReference type="EMBL" id="KAK4466946.1"/>
    </source>
</evidence>
<evidence type="ECO:0000256" key="2">
    <source>
        <dbReference type="ARBA" id="ARBA00022857"/>
    </source>
</evidence>